<evidence type="ECO:0008006" key="3">
    <source>
        <dbReference type="Google" id="ProtNLM"/>
    </source>
</evidence>
<dbReference type="Gene3D" id="3.80.10.10">
    <property type="entry name" value="Ribonuclease Inhibitor"/>
    <property type="match status" value="1"/>
</dbReference>
<dbReference type="Proteomes" id="UP000438760">
    <property type="component" value="Unassembled WGS sequence"/>
</dbReference>
<dbReference type="InterPro" id="IPR032675">
    <property type="entry name" value="LRR_dom_sf"/>
</dbReference>
<evidence type="ECO:0000313" key="2">
    <source>
        <dbReference type="Proteomes" id="UP000438760"/>
    </source>
</evidence>
<dbReference type="EMBL" id="WMJX01000078">
    <property type="protein sequence ID" value="MTG99413.1"/>
    <property type="molecule type" value="Genomic_DNA"/>
</dbReference>
<sequence>MNNGKPFLISLTGVDSHKIKIPNGQGSFSIGTKGISQGKFDAVVDAGAKVNWPVFQESQFESTYAWPRFFYYSGNDCSFAQWSIDRRIEMFSWRPYEDVVLDASECNISRLHIHSFGNKVHLQLGTKVRELCLSGDLEAFIFTGICALQRLTYSLHSDSTVNAIHCLPTHSLFEKLQIIDIENSAIGKPFDCQSLLQFPNVEVLNLSGNLINLEVLSDLKHLNSIGIRNAPNLQGFPSLHTWSGLTSFIGWIVEEQGGKQLQKELKELLVKREMSYSNVSKLKKQNWFLTEYSLPFKGWEGKNEKVATKKYKETLKKVAKAQTENQVEILFQDIIQFFNTLEDIETIEREDIGEAVALLAKASKRIVTDEQANLWFDTYRDY</sequence>
<dbReference type="AlphaFoldDB" id="A0A6I3LM18"/>
<gene>
    <name evidence="1" type="ORF">GJV76_15005</name>
</gene>
<dbReference type="OrthoDB" id="2517291at2"/>
<accession>A0A6I3LM18</accession>
<comment type="caution">
    <text evidence="1">The sequence shown here is derived from an EMBL/GenBank/DDBJ whole genome shotgun (WGS) entry which is preliminary data.</text>
</comment>
<proteinExistence type="predicted"/>
<dbReference type="RefSeq" id="WP_155093400.1">
    <property type="nucleotide sequence ID" value="NZ_WMJX01000078.1"/>
</dbReference>
<name>A0A6I3LM18_9FLAO</name>
<dbReference type="InterPro" id="IPR001611">
    <property type="entry name" value="Leu-rich_rpt"/>
</dbReference>
<dbReference type="PROSITE" id="PS51450">
    <property type="entry name" value="LRR"/>
    <property type="match status" value="1"/>
</dbReference>
<reference evidence="1 2" key="1">
    <citation type="submission" date="2019-11" db="EMBL/GenBank/DDBJ databases">
        <title>Genome of Strain BIT-d1.</title>
        <authorList>
            <person name="Yang Y."/>
        </authorList>
    </citation>
    <scope>NUCLEOTIDE SEQUENCE [LARGE SCALE GENOMIC DNA]</scope>
    <source>
        <strain evidence="1 2">BIT-d1</strain>
    </source>
</reference>
<organism evidence="1 2">
    <name type="scientific">Myroides albus</name>
    <dbReference type="NCBI Taxonomy" id="2562892"/>
    <lineage>
        <taxon>Bacteria</taxon>
        <taxon>Pseudomonadati</taxon>
        <taxon>Bacteroidota</taxon>
        <taxon>Flavobacteriia</taxon>
        <taxon>Flavobacteriales</taxon>
        <taxon>Flavobacteriaceae</taxon>
        <taxon>Myroides</taxon>
    </lineage>
</organism>
<keyword evidence="2" id="KW-1185">Reference proteome</keyword>
<dbReference type="SUPFAM" id="SSF52058">
    <property type="entry name" value="L domain-like"/>
    <property type="match status" value="1"/>
</dbReference>
<evidence type="ECO:0000313" key="1">
    <source>
        <dbReference type="EMBL" id="MTG99413.1"/>
    </source>
</evidence>
<protein>
    <recommendedName>
        <fullName evidence="3">Leucine-rich repeat domain-containing protein</fullName>
    </recommendedName>
</protein>